<comment type="caution">
    <text evidence="1">The sequence shown here is derived from an EMBL/GenBank/DDBJ whole genome shotgun (WGS) entry which is preliminary data.</text>
</comment>
<name>A0ABW5J430_9BACT</name>
<reference evidence="2" key="1">
    <citation type="journal article" date="2019" name="Int. J. Syst. Evol. Microbiol.">
        <title>The Global Catalogue of Microorganisms (GCM) 10K type strain sequencing project: providing services to taxonomists for standard genome sequencing and annotation.</title>
        <authorList>
            <consortium name="The Broad Institute Genomics Platform"/>
            <consortium name="The Broad Institute Genome Sequencing Center for Infectious Disease"/>
            <person name="Wu L."/>
            <person name="Ma J."/>
        </authorList>
    </citation>
    <scope>NUCLEOTIDE SEQUENCE [LARGE SCALE GENOMIC DNA]</scope>
    <source>
        <strain evidence="2">KCTC 52344</strain>
    </source>
</reference>
<proteinExistence type="predicted"/>
<dbReference type="PROSITE" id="PS51257">
    <property type="entry name" value="PROKAR_LIPOPROTEIN"/>
    <property type="match status" value="1"/>
</dbReference>
<organism evidence="1 2">
    <name type="scientific">Emticicia soli</name>
    <dbReference type="NCBI Taxonomy" id="2027878"/>
    <lineage>
        <taxon>Bacteria</taxon>
        <taxon>Pseudomonadati</taxon>
        <taxon>Bacteroidota</taxon>
        <taxon>Cytophagia</taxon>
        <taxon>Cytophagales</taxon>
        <taxon>Leadbetterellaceae</taxon>
        <taxon>Emticicia</taxon>
    </lineage>
</organism>
<dbReference type="RefSeq" id="WP_340235326.1">
    <property type="nucleotide sequence ID" value="NZ_JBBEWC010000004.1"/>
</dbReference>
<evidence type="ECO:0000313" key="2">
    <source>
        <dbReference type="Proteomes" id="UP001597510"/>
    </source>
</evidence>
<evidence type="ECO:0000313" key="1">
    <source>
        <dbReference type="EMBL" id="MFD2519919.1"/>
    </source>
</evidence>
<dbReference type="Proteomes" id="UP001597510">
    <property type="component" value="Unassembled WGS sequence"/>
</dbReference>
<keyword evidence="2" id="KW-1185">Reference proteome</keyword>
<evidence type="ECO:0008006" key="3">
    <source>
        <dbReference type="Google" id="ProtNLM"/>
    </source>
</evidence>
<dbReference type="EMBL" id="JBHULC010000004">
    <property type="protein sequence ID" value="MFD2519919.1"/>
    <property type="molecule type" value="Genomic_DNA"/>
</dbReference>
<accession>A0ABW5J430</accession>
<protein>
    <recommendedName>
        <fullName evidence="3">DUF3575 domain-containing protein</fullName>
    </recommendedName>
</protein>
<gene>
    <name evidence="1" type="ORF">ACFSR2_03425</name>
</gene>
<sequence length="234" mass="26628">MQKLLFLLSGFIITSCSVIRPTPKTALVDGLYLQKIDNLARKVYVDIEEDVLRIHSTKLSSGKLNIDTLRIIDLYPEQIKDKSMEKSFFSKHSFDVDFLTIPLKYRFARHDVPPQLNTTLNGAVYVGYRIDKYVVSYKPDFLNRSVRSLTHYGFSWGIFNGLGSTDMNSTNTFNRVSQEYDGVVWNKGIAGILAINNFTLGISVGIDNLLDKNKKVWIYESKPWLGIAFGLNLN</sequence>